<name>A0A0F7IL54_9CAUD</name>
<evidence type="ECO:0000313" key="2">
    <source>
        <dbReference type="Proteomes" id="UP000222650"/>
    </source>
</evidence>
<dbReference type="InterPro" id="IPR055660">
    <property type="entry name" value="DUF7236"/>
</dbReference>
<dbReference type="Pfam" id="PF23883">
    <property type="entry name" value="DUF7236"/>
    <property type="match status" value="1"/>
</dbReference>
<accession>A0A0F7IL54</accession>
<gene>
    <name evidence="1" type="primary">219</name>
    <name evidence="1" type="ORF">SEA_MOMO_219</name>
</gene>
<dbReference type="Proteomes" id="UP000222650">
    <property type="component" value="Genome"/>
</dbReference>
<organism evidence="1 2">
    <name type="scientific">Mycobacterium phage Momo</name>
    <dbReference type="NCBI Taxonomy" id="1647303"/>
    <lineage>
        <taxon>Viruses</taxon>
        <taxon>Duplodnaviria</taxon>
        <taxon>Heunggongvirae</taxon>
        <taxon>Uroviricota</taxon>
        <taxon>Caudoviricetes</taxon>
        <taxon>Ceeclamvirinae</taxon>
        <taxon>Bixzunavirus</taxon>
        <taxon>Bixzunavirus Bxz1</taxon>
    </lineage>
</organism>
<proteinExistence type="predicted"/>
<evidence type="ECO:0000313" key="1">
    <source>
        <dbReference type="EMBL" id="AKG94753.1"/>
    </source>
</evidence>
<protein>
    <submittedName>
        <fullName evidence="1">Uncharacterized protein</fullName>
    </submittedName>
</protein>
<sequence length="104" mass="11794">MSVLDDAGFTARLEQQSLLGGLYTGVKSDLEELADALLRESRRGVTALSEKKDYLTNEQLALRQQREVLNENGFPDPAIRQGLYRRSYNMNAGSRPCRKSTEEW</sequence>
<dbReference type="EMBL" id="KR080196">
    <property type="protein sequence ID" value="AKG94753.1"/>
    <property type="molecule type" value="Genomic_DNA"/>
</dbReference>
<reference evidence="2" key="1">
    <citation type="submission" date="2015-04" db="EMBL/GenBank/DDBJ databases">
        <authorList>
            <person name="Moscinski C.N."/>
            <person name="Bina E.A."/>
            <person name="Brahme I.S."/>
            <person name="Hill A.B."/>
            <person name="Himmelstein P.H."/>
            <person name="Hunsicker S.M."/>
            <person name="Ish A.R."/>
            <person name="Le T.S."/>
            <person name="Martin M."/>
            <person name="Shetty S.A."/>
            <person name="Swierzewski T."/>
            <person name="Iyengar V.B."/>
            <person name="Kim H."/>
            <person name="Schafer C.E."/>
            <person name="Grubb S.R."/>
            <person name="Bradley K.W."/>
            <person name="Asai D.J."/>
            <person name="Bowman C.A."/>
            <person name="Russell D.A."/>
            <person name="Pope W.H."/>
            <person name="Jacobs-Sera D."/>
            <person name="Hendrix R.W."/>
            <person name="Hatfull G.F."/>
        </authorList>
    </citation>
    <scope>NUCLEOTIDE SEQUENCE [LARGE SCALE GENOMIC DNA]</scope>
</reference>